<protein>
    <submittedName>
        <fullName evidence="3">Translationally-controlled tumor-like protein</fullName>
    </submittedName>
</protein>
<dbReference type="PROSITE" id="PS51797">
    <property type="entry name" value="TCTP_3"/>
    <property type="match status" value="1"/>
</dbReference>
<proteinExistence type="inferred from homology"/>
<dbReference type="PANTHER" id="PTHR11991:SF0">
    <property type="entry name" value="TRANSLATIONALLY-CONTROLLED TUMOR PROTEIN"/>
    <property type="match status" value="1"/>
</dbReference>
<evidence type="ECO:0000259" key="2">
    <source>
        <dbReference type="PROSITE" id="PS51797"/>
    </source>
</evidence>
<dbReference type="GO" id="GO:0005737">
    <property type="term" value="C:cytoplasm"/>
    <property type="evidence" value="ECO:0007669"/>
    <property type="project" value="TreeGrafter"/>
</dbReference>
<dbReference type="HOGENOM" id="CLU_095877_1_0_1"/>
<dbReference type="EMBL" id="GG662338">
    <property type="protein sequence ID" value="EAS05621.1"/>
    <property type="molecule type" value="Genomic_DNA"/>
</dbReference>
<feature type="domain" description="TCTP" evidence="2">
    <location>
        <begin position="1"/>
        <end position="169"/>
    </location>
</feature>
<dbReference type="STRING" id="312017.Q24CY7"/>
<dbReference type="FunCoup" id="Q24CY7">
    <property type="interactions" value="391"/>
</dbReference>
<accession>Q24CY7</accession>
<evidence type="ECO:0000313" key="4">
    <source>
        <dbReference type="Proteomes" id="UP000009168"/>
    </source>
</evidence>
<gene>
    <name evidence="3" type="ORF">TTHERM_00713140</name>
</gene>
<reference evidence="4" key="1">
    <citation type="journal article" date="2006" name="PLoS Biol.">
        <title>Macronuclear genome sequence of the ciliate Tetrahymena thermophila, a model eukaryote.</title>
        <authorList>
            <person name="Eisen J.A."/>
            <person name="Coyne R.S."/>
            <person name="Wu M."/>
            <person name="Wu D."/>
            <person name="Thiagarajan M."/>
            <person name="Wortman J.R."/>
            <person name="Badger J.H."/>
            <person name="Ren Q."/>
            <person name="Amedeo P."/>
            <person name="Jones K.M."/>
            <person name="Tallon L.J."/>
            <person name="Delcher A.L."/>
            <person name="Salzberg S.L."/>
            <person name="Silva J.C."/>
            <person name="Haas B.J."/>
            <person name="Majoros W.H."/>
            <person name="Farzad M."/>
            <person name="Carlton J.M."/>
            <person name="Smith R.K. Jr."/>
            <person name="Garg J."/>
            <person name="Pearlman R.E."/>
            <person name="Karrer K.M."/>
            <person name="Sun L."/>
            <person name="Manning G."/>
            <person name="Elde N.C."/>
            <person name="Turkewitz A.P."/>
            <person name="Asai D.J."/>
            <person name="Wilkes D.E."/>
            <person name="Wang Y."/>
            <person name="Cai H."/>
            <person name="Collins K."/>
            <person name="Stewart B.A."/>
            <person name="Lee S.R."/>
            <person name="Wilamowska K."/>
            <person name="Weinberg Z."/>
            <person name="Ruzzo W.L."/>
            <person name="Wloga D."/>
            <person name="Gaertig J."/>
            <person name="Frankel J."/>
            <person name="Tsao C.-C."/>
            <person name="Gorovsky M.A."/>
            <person name="Keeling P.J."/>
            <person name="Waller R.F."/>
            <person name="Patron N.J."/>
            <person name="Cherry J.M."/>
            <person name="Stover N.A."/>
            <person name="Krieger C.J."/>
            <person name="del Toro C."/>
            <person name="Ryder H.F."/>
            <person name="Williamson S.C."/>
            <person name="Barbeau R.A."/>
            <person name="Hamilton E.P."/>
            <person name="Orias E."/>
        </authorList>
    </citation>
    <scope>NUCLEOTIDE SEQUENCE [LARGE SCALE GENOMIC DNA]</scope>
    <source>
        <strain evidence="4">SB210</strain>
    </source>
</reference>
<dbReference type="Pfam" id="PF00838">
    <property type="entry name" value="TCTP"/>
    <property type="match status" value="1"/>
</dbReference>
<comment type="similarity">
    <text evidence="1">Belongs to the TCTP family.</text>
</comment>
<keyword evidence="4" id="KW-1185">Reference proteome</keyword>
<name>Q24CY7_TETTS</name>
<dbReference type="GO" id="GO:0005509">
    <property type="term" value="F:calcium ion binding"/>
    <property type="evidence" value="ECO:0007669"/>
    <property type="project" value="TreeGrafter"/>
</dbReference>
<dbReference type="KEGG" id="tet:TTHERM_00713140"/>
<dbReference type="PRINTS" id="PR01653">
    <property type="entry name" value="TCTPROTEIN"/>
</dbReference>
<dbReference type="InterPro" id="IPR018105">
    <property type="entry name" value="Translational_control_tumour_p"/>
</dbReference>
<dbReference type="eggNOG" id="KOG1727">
    <property type="taxonomic scope" value="Eukaryota"/>
</dbReference>
<sequence>MKVYTDIFSGEEIVSDSFKFTYIHENVGVEIKSTYITKNEADIDIGCGNAFGGSGEEEGKADAEKILDVIDAFKYQETSFGKKDYTTYIKGYMKKVKQHLEEKNPDRVAGFMKGAGEMVKWILENFEEFTFYTPESYDTENAIILSYYKGEDATPTFVFFIDGLKGMLV</sequence>
<dbReference type="AlphaFoldDB" id="Q24CY7"/>
<dbReference type="OMA" id="CAMITEG"/>
<dbReference type="Gene3D" id="2.170.150.10">
    <property type="entry name" value="Metal Binding Protein, Guanine Nucleotide Exchange Factor, Chain A"/>
    <property type="match status" value="1"/>
</dbReference>
<dbReference type="InParanoid" id="Q24CY7"/>
<dbReference type="RefSeq" id="XP_001025866.1">
    <property type="nucleotide sequence ID" value="XM_001025866.3"/>
</dbReference>
<dbReference type="PANTHER" id="PTHR11991">
    <property type="entry name" value="TRANSLATIONALLY CONTROLLED TUMOR PROTEIN-RELATED"/>
    <property type="match status" value="1"/>
</dbReference>
<dbReference type="GeneID" id="7837450"/>
<dbReference type="OrthoDB" id="10248936at2759"/>
<evidence type="ECO:0000256" key="1">
    <source>
        <dbReference type="PROSITE-ProRule" id="PRU01133"/>
    </source>
</evidence>
<dbReference type="InterPro" id="IPR034737">
    <property type="entry name" value="TCTP"/>
</dbReference>
<dbReference type="Proteomes" id="UP000009168">
    <property type="component" value="Unassembled WGS sequence"/>
</dbReference>
<evidence type="ECO:0000313" key="3">
    <source>
        <dbReference type="EMBL" id="EAS05621.1"/>
    </source>
</evidence>
<dbReference type="SUPFAM" id="SSF51316">
    <property type="entry name" value="Mss4-like"/>
    <property type="match status" value="1"/>
</dbReference>
<dbReference type="InterPro" id="IPR011323">
    <property type="entry name" value="Mss4/transl-control_tumour"/>
</dbReference>
<dbReference type="InterPro" id="IPR011057">
    <property type="entry name" value="Mss4-like_sf"/>
</dbReference>
<organism evidence="3 4">
    <name type="scientific">Tetrahymena thermophila (strain SB210)</name>
    <dbReference type="NCBI Taxonomy" id="312017"/>
    <lineage>
        <taxon>Eukaryota</taxon>
        <taxon>Sar</taxon>
        <taxon>Alveolata</taxon>
        <taxon>Ciliophora</taxon>
        <taxon>Intramacronucleata</taxon>
        <taxon>Oligohymenophorea</taxon>
        <taxon>Hymenostomatida</taxon>
        <taxon>Tetrahymenina</taxon>
        <taxon>Tetrahymenidae</taxon>
        <taxon>Tetrahymena</taxon>
    </lineage>
</organism>